<dbReference type="AlphaFoldDB" id="A0A2Z7BTR2"/>
<dbReference type="InterPro" id="IPR029071">
    <property type="entry name" value="Ubiquitin-like_domsf"/>
</dbReference>
<dbReference type="EMBL" id="KV002470">
    <property type="protein sequence ID" value="KZV37933.1"/>
    <property type="molecule type" value="Genomic_DNA"/>
</dbReference>
<dbReference type="Proteomes" id="UP000250235">
    <property type="component" value="Unassembled WGS sequence"/>
</dbReference>
<dbReference type="PANTHER" id="PTHR47813">
    <property type="entry name" value="UBIQUITIN-LIKE SUPERFAMILY PROTEIN"/>
    <property type="match status" value="1"/>
</dbReference>
<dbReference type="InterPro" id="IPR022617">
    <property type="entry name" value="Rad60/SUMO-like_dom"/>
</dbReference>
<feature type="compositionally biased region" description="Polar residues" evidence="1">
    <location>
        <begin position="154"/>
        <end position="163"/>
    </location>
</feature>
<evidence type="ECO:0000313" key="4">
    <source>
        <dbReference type="Proteomes" id="UP000250235"/>
    </source>
</evidence>
<evidence type="ECO:0000256" key="1">
    <source>
        <dbReference type="SAM" id="MobiDB-lite"/>
    </source>
</evidence>
<accession>A0A2Z7BTR2</accession>
<sequence length="250" mass="28502">MEDTNEEFEPLFDYTRVQPRDIVCLDGQLSYAFVNVCFKVFVVLSDVMETLDDSEDASPVVFSKRRKISDTETAKKVVDVDVEDAKVVNVEDTEDKEEDWLPPPPKILNNSNKILKEDSTLKALRLKKQELASFAQSAEELVQAVEESVRKNLHSSSQYSPRSATKETVEPPPERKKLVISIQDKDGLKQFRVYMDDKLERLFKMYADRIKLDVNNLVFSFDGDKISSTATPDSLGMEENDIIEVHVKSS</sequence>
<feature type="region of interest" description="Disordered" evidence="1">
    <location>
        <begin position="152"/>
        <end position="175"/>
    </location>
</feature>
<evidence type="ECO:0000259" key="2">
    <source>
        <dbReference type="Pfam" id="PF11976"/>
    </source>
</evidence>
<keyword evidence="4" id="KW-1185">Reference proteome</keyword>
<name>A0A2Z7BTR2_9LAMI</name>
<proteinExistence type="predicted"/>
<dbReference type="OrthoDB" id="442921at2759"/>
<protein>
    <recommendedName>
        <fullName evidence="2">Rad60/SUMO-like domain-containing protein</fullName>
    </recommendedName>
</protein>
<dbReference type="Gene3D" id="3.10.20.90">
    <property type="entry name" value="Phosphatidylinositol 3-kinase Catalytic Subunit, Chain A, domain 1"/>
    <property type="match status" value="1"/>
</dbReference>
<reference evidence="3 4" key="1">
    <citation type="journal article" date="2015" name="Proc. Natl. Acad. Sci. U.S.A.">
        <title>The resurrection genome of Boea hygrometrica: A blueprint for survival of dehydration.</title>
        <authorList>
            <person name="Xiao L."/>
            <person name="Yang G."/>
            <person name="Zhang L."/>
            <person name="Yang X."/>
            <person name="Zhao S."/>
            <person name="Ji Z."/>
            <person name="Zhou Q."/>
            <person name="Hu M."/>
            <person name="Wang Y."/>
            <person name="Chen M."/>
            <person name="Xu Y."/>
            <person name="Jin H."/>
            <person name="Xiao X."/>
            <person name="Hu G."/>
            <person name="Bao F."/>
            <person name="Hu Y."/>
            <person name="Wan P."/>
            <person name="Li L."/>
            <person name="Deng X."/>
            <person name="Kuang T."/>
            <person name="Xiang C."/>
            <person name="Zhu J.K."/>
            <person name="Oliver M.J."/>
            <person name="He Y."/>
        </authorList>
    </citation>
    <scope>NUCLEOTIDE SEQUENCE [LARGE SCALE GENOMIC DNA]</scope>
    <source>
        <strain evidence="4">cv. XS01</strain>
    </source>
</reference>
<dbReference type="PANTHER" id="PTHR47813:SF2">
    <property type="entry name" value="UBIQUITIN-LIKE SUPERFAMILY PROTEIN"/>
    <property type="match status" value="1"/>
</dbReference>
<dbReference type="Pfam" id="PF11976">
    <property type="entry name" value="Rad60-SLD"/>
    <property type="match status" value="1"/>
</dbReference>
<feature type="domain" description="Rad60/SUMO-like" evidence="2">
    <location>
        <begin position="180"/>
        <end position="246"/>
    </location>
</feature>
<dbReference type="SUPFAM" id="SSF54236">
    <property type="entry name" value="Ubiquitin-like"/>
    <property type="match status" value="1"/>
</dbReference>
<evidence type="ECO:0000313" key="3">
    <source>
        <dbReference type="EMBL" id="KZV37933.1"/>
    </source>
</evidence>
<feature type="compositionally biased region" description="Basic and acidic residues" evidence="1">
    <location>
        <begin position="164"/>
        <end position="175"/>
    </location>
</feature>
<gene>
    <name evidence="3" type="ORF">F511_17705</name>
</gene>
<organism evidence="3 4">
    <name type="scientific">Dorcoceras hygrometricum</name>
    <dbReference type="NCBI Taxonomy" id="472368"/>
    <lineage>
        <taxon>Eukaryota</taxon>
        <taxon>Viridiplantae</taxon>
        <taxon>Streptophyta</taxon>
        <taxon>Embryophyta</taxon>
        <taxon>Tracheophyta</taxon>
        <taxon>Spermatophyta</taxon>
        <taxon>Magnoliopsida</taxon>
        <taxon>eudicotyledons</taxon>
        <taxon>Gunneridae</taxon>
        <taxon>Pentapetalae</taxon>
        <taxon>asterids</taxon>
        <taxon>lamiids</taxon>
        <taxon>Lamiales</taxon>
        <taxon>Gesneriaceae</taxon>
        <taxon>Didymocarpoideae</taxon>
        <taxon>Trichosporeae</taxon>
        <taxon>Loxocarpinae</taxon>
        <taxon>Dorcoceras</taxon>
    </lineage>
</organism>
<dbReference type="CDD" id="cd01763">
    <property type="entry name" value="Ubl_SUMO_like"/>
    <property type="match status" value="1"/>
</dbReference>